<proteinExistence type="predicted"/>
<name>A0A840YZR7_9SPHN</name>
<feature type="transmembrane region" description="Helical" evidence="5">
    <location>
        <begin position="170"/>
        <end position="195"/>
    </location>
</feature>
<evidence type="ECO:0000313" key="8">
    <source>
        <dbReference type="Proteomes" id="UP000554342"/>
    </source>
</evidence>
<keyword evidence="4 5" id="KW-0472">Membrane</keyword>
<keyword evidence="2 5" id="KW-0812">Transmembrane</keyword>
<evidence type="ECO:0000256" key="1">
    <source>
        <dbReference type="ARBA" id="ARBA00004141"/>
    </source>
</evidence>
<gene>
    <name evidence="7" type="ORF">FHR23_001938</name>
</gene>
<dbReference type="Proteomes" id="UP000554342">
    <property type="component" value="Unassembled WGS sequence"/>
</dbReference>
<dbReference type="AlphaFoldDB" id="A0A840YZR7"/>
<feature type="domain" description="Yip1" evidence="6">
    <location>
        <begin position="19"/>
        <end position="187"/>
    </location>
</feature>
<protein>
    <recommendedName>
        <fullName evidence="6">Yip1 domain-containing protein</fullName>
    </recommendedName>
</protein>
<feature type="transmembrane region" description="Helical" evidence="5">
    <location>
        <begin position="77"/>
        <end position="106"/>
    </location>
</feature>
<sequence>MVDSVSDEHSGGMTSRIKRILLTPKTEWRRIDAEPMTVGGILRGWVMPLAAIGPVAGLIGSFLFGFSFFGIGYRPSLAGAFVTALFGYIMAIVGVFVLAFLINALASSFDGTPNRVQAMKVAGYAATAGYLAGIFQLFPLLAFLGLLGLYSLYLFWVGLPILMRVPEAKAAGYAIVTIIAAMIVYVVAGLIAGALSAAVVPRAMTGFAGHDGAVSGKLTIPGAGSVDLGKLDAASKRLEAASRNGTTTPPVDADRLAAMLPAAIHGFTKGDVETSSTSAGNFGGSHARATYGNGDQHFRLSVTDTGAVGALSALGGAFNVKSSKTTADGYERTQMVDGRMVSEKWRGSSKRGSYGVMVAERFMVEAQGTAPDIDTLKDAVTSIDYAGLESLAKQ</sequence>
<dbReference type="EMBL" id="JACIJI010000003">
    <property type="protein sequence ID" value="MBB5719000.1"/>
    <property type="molecule type" value="Genomic_DNA"/>
</dbReference>
<keyword evidence="8" id="KW-1185">Reference proteome</keyword>
<evidence type="ECO:0000256" key="4">
    <source>
        <dbReference type="ARBA" id="ARBA00023136"/>
    </source>
</evidence>
<dbReference type="GO" id="GO:0016020">
    <property type="term" value="C:membrane"/>
    <property type="evidence" value="ECO:0007669"/>
    <property type="project" value="UniProtKB-SubCell"/>
</dbReference>
<comment type="subcellular location">
    <subcellularLocation>
        <location evidence="1">Membrane</location>
        <topology evidence="1">Multi-pass membrane protein</topology>
    </subcellularLocation>
</comment>
<accession>A0A840YZR7</accession>
<feature type="transmembrane region" description="Helical" evidence="5">
    <location>
        <begin position="141"/>
        <end position="163"/>
    </location>
</feature>
<organism evidence="7 8">
    <name type="scientific">Stakelama sediminis</name>
    <dbReference type="NCBI Taxonomy" id="463200"/>
    <lineage>
        <taxon>Bacteria</taxon>
        <taxon>Pseudomonadati</taxon>
        <taxon>Pseudomonadota</taxon>
        <taxon>Alphaproteobacteria</taxon>
        <taxon>Sphingomonadales</taxon>
        <taxon>Sphingomonadaceae</taxon>
        <taxon>Stakelama</taxon>
    </lineage>
</organism>
<evidence type="ECO:0000256" key="5">
    <source>
        <dbReference type="SAM" id="Phobius"/>
    </source>
</evidence>
<dbReference type="Pfam" id="PF04893">
    <property type="entry name" value="Yip1"/>
    <property type="match status" value="1"/>
</dbReference>
<dbReference type="RefSeq" id="WP_184003346.1">
    <property type="nucleotide sequence ID" value="NZ_BAABIF010000002.1"/>
</dbReference>
<reference evidence="7 8" key="1">
    <citation type="submission" date="2020-08" db="EMBL/GenBank/DDBJ databases">
        <title>Genomic Encyclopedia of Type Strains, Phase IV (KMG-IV): sequencing the most valuable type-strain genomes for metagenomic binning, comparative biology and taxonomic classification.</title>
        <authorList>
            <person name="Goeker M."/>
        </authorList>
    </citation>
    <scope>NUCLEOTIDE SEQUENCE [LARGE SCALE GENOMIC DNA]</scope>
    <source>
        <strain evidence="7 8">DSM 27203</strain>
    </source>
</reference>
<comment type="caution">
    <text evidence="7">The sequence shown here is derived from an EMBL/GenBank/DDBJ whole genome shotgun (WGS) entry which is preliminary data.</text>
</comment>
<evidence type="ECO:0000313" key="7">
    <source>
        <dbReference type="EMBL" id="MBB5719000.1"/>
    </source>
</evidence>
<evidence type="ECO:0000259" key="6">
    <source>
        <dbReference type="Pfam" id="PF04893"/>
    </source>
</evidence>
<evidence type="ECO:0000256" key="2">
    <source>
        <dbReference type="ARBA" id="ARBA00022692"/>
    </source>
</evidence>
<keyword evidence="3 5" id="KW-1133">Transmembrane helix</keyword>
<feature type="transmembrane region" description="Helical" evidence="5">
    <location>
        <begin position="45"/>
        <end position="71"/>
    </location>
</feature>
<evidence type="ECO:0000256" key="3">
    <source>
        <dbReference type="ARBA" id="ARBA00022989"/>
    </source>
</evidence>
<dbReference type="InterPro" id="IPR006977">
    <property type="entry name" value="Yip1_dom"/>
</dbReference>